<dbReference type="Proteomes" id="UP000775213">
    <property type="component" value="Unassembled WGS sequence"/>
</dbReference>
<reference evidence="2 3" key="1">
    <citation type="journal article" date="2021" name="Hortic Res">
        <title>Chromosome-scale assembly of the Dendrobium chrysotoxum genome enhances the understanding of orchid evolution.</title>
        <authorList>
            <person name="Zhang Y."/>
            <person name="Zhang G.Q."/>
            <person name="Zhang D."/>
            <person name="Liu X.D."/>
            <person name="Xu X.Y."/>
            <person name="Sun W.H."/>
            <person name="Yu X."/>
            <person name="Zhu X."/>
            <person name="Wang Z.W."/>
            <person name="Zhao X."/>
            <person name="Zhong W.Y."/>
            <person name="Chen H."/>
            <person name="Yin W.L."/>
            <person name="Huang T."/>
            <person name="Niu S.C."/>
            <person name="Liu Z.J."/>
        </authorList>
    </citation>
    <scope>NUCLEOTIDE SEQUENCE [LARGE SCALE GENOMIC DNA]</scope>
    <source>
        <strain evidence="2">Lindl</strain>
    </source>
</reference>
<accession>A0AAV7HL42</accession>
<evidence type="ECO:0000313" key="3">
    <source>
        <dbReference type="Proteomes" id="UP000775213"/>
    </source>
</evidence>
<gene>
    <name evidence="2" type="ORF">IEQ34_002082</name>
</gene>
<evidence type="ECO:0000313" key="2">
    <source>
        <dbReference type="EMBL" id="KAH0468850.1"/>
    </source>
</evidence>
<comment type="caution">
    <text evidence="2">The sequence shown here is derived from an EMBL/GenBank/DDBJ whole genome shotgun (WGS) entry which is preliminary data.</text>
</comment>
<protein>
    <submittedName>
        <fullName evidence="2">Uncharacterized protein</fullName>
    </submittedName>
</protein>
<name>A0AAV7HL42_DENCH</name>
<keyword evidence="3" id="KW-1185">Reference proteome</keyword>
<proteinExistence type="predicted"/>
<dbReference type="AlphaFoldDB" id="A0AAV7HL42"/>
<sequence length="77" mass="8471">MEADSLLAQAMEQFQRAQSEIQTLDEITRRLDRSAEEPLAEEPLAGWTWTPAEEPLHCESQPPSSPVIKIGGTAPPS</sequence>
<dbReference type="EMBL" id="JAGFBR010000003">
    <property type="protein sequence ID" value="KAH0468850.1"/>
    <property type="molecule type" value="Genomic_DNA"/>
</dbReference>
<organism evidence="2 3">
    <name type="scientific">Dendrobium chrysotoxum</name>
    <name type="common">Orchid</name>
    <dbReference type="NCBI Taxonomy" id="161865"/>
    <lineage>
        <taxon>Eukaryota</taxon>
        <taxon>Viridiplantae</taxon>
        <taxon>Streptophyta</taxon>
        <taxon>Embryophyta</taxon>
        <taxon>Tracheophyta</taxon>
        <taxon>Spermatophyta</taxon>
        <taxon>Magnoliopsida</taxon>
        <taxon>Liliopsida</taxon>
        <taxon>Asparagales</taxon>
        <taxon>Orchidaceae</taxon>
        <taxon>Epidendroideae</taxon>
        <taxon>Malaxideae</taxon>
        <taxon>Dendrobiinae</taxon>
        <taxon>Dendrobium</taxon>
    </lineage>
</organism>
<feature type="region of interest" description="Disordered" evidence="1">
    <location>
        <begin position="56"/>
        <end position="77"/>
    </location>
</feature>
<evidence type="ECO:0000256" key="1">
    <source>
        <dbReference type="SAM" id="MobiDB-lite"/>
    </source>
</evidence>